<gene>
    <name evidence="4" type="primary">desVI_2</name>
    <name evidence="4" type="ORF">TRP8649_03175</name>
</gene>
<dbReference type="SUPFAM" id="SSF53335">
    <property type="entry name" value="S-adenosyl-L-methionine-dependent methyltransferases"/>
    <property type="match status" value="1"/>
</dbReference>
<feature type="domain" description="Methyltransferase" evidence="3">
    <location>
        <begin position="55"/>
        <end position="145"/>
    </location>
</feature>
<dbReference type="Pfam" id="PF13649">
    <property type="entry name" value="Methyltransf_25"/>
    <property type="match status" value="1"/>
</dbReference>
<proteinExistence type="predicted"/>
<evidence type="ECO:0000313" key="5">
    <source>
        <dbReference type="Proteomes" id="UP000225972"/>
    </source>
</evidence>
<dbReference type="InterPro" id="IPR029063">
    <property type="entry name" value="SAM-dependent_MTases_sf"/>
</dbReference>
<dbReference type="Proteomes" id="UP000225972">
    <property type="component" value="Unassembled WGS sequence"/>
</dbReference>
<dbReference type="AlphaFoldDB" id="A0A238JFR5"/>
<evidence type="ECO:0000313" key="4">
    <source>
        <dbReference type="EMBL" id="SMX29044.1"/>
    </source>
</evidence>
<dbReference type="PANTHER" id="PTHR43861">
    <property type="entry name" value="TRANS-ACONITATE 2-METHYLTRANSFERASE-RELATED"/>
    <property type="match status" value="1"/>
</dbReference>
<evidence type="ECO:0000256" key="2">
    <source>
        <dbReference type="ARBA" id="ARBA00022679"/>
    </source>
</evidence>
<dbReference type="EC" id="2.1.1.234" evidence="4"/>
<dbReference type="Gene3D" id="3.40.50.150">
    <property type="entry name" value="Vaccinia Virus protein VP39"/>
    <property type="match status" value="1"/>
</dbReference>
<dbReference type="PANTHER" id="PTHR43861:SF1">
    <property type="entry name" value="TRANS-ACONITATE 2-METHYLTRANSFERASE"/>
    <property type="match status" value="1"/>
</dbReference>
<dbReference type="CDD" id="cd02440">
    <property type="entry name" value="AdoMet_MTases"/>
    <property type="match status" value="1"/>
</dbReference>
<keyword evidence="1 4" id="KW-0489">Methyltransferase</keyword>
<keyword evidence="2 4" id="KW-0808">Transferase</keyword>
<dbReference type="RefSeq" id="WP_099246813.1">
    <property type="nucleotide sequence ID" value="NZ_FXXP01000002.1"/>
</dbReference>
<name>A0A238JFR5_9RHOB</name>
<protein>
    <submittedName>
        <fullName evidence="4">dTDP-3-amino-3,4, 6-trideoxy-alpha-D-glucopyranose</fullName>
        <ecNumber evidence="4">2.1.1.234</ecNumber>
    </submittedName>
</protein>
<sequence>MDADREQDRLARLATQTQAIYDRQAVAYDAGRPKDLFEINWLRRAIADVPTGGAVLDLGCGAGEPIAAWLVAQGFEVTGCDFSQSMLDLFAKRLPQARAIRADMRDLALNQQFEAIIDWGAFFHLTRAEQRHALPLIAKHLTPGGRLLLTVGPGEGEVTGHVGGEEVFHASLSLPEYTNLLAQAGAEVEEFVPNDPDCRGFTVLLARRPKL</sequence>
<accession>A0A238JFR5</accession>
<dbReference type="GO" id="GO:0008168">
    <property type="term" value="F:methyltransferase activity"/>
    <property type="evidence" value="ECO:0007669"/>
    <property type="project" value="UniProtKB-KW"/>
</dbReference>
<dbReference type="OrthoDB" id="9765084at2"/>
<reference evidence="5" key="1">
    <citation type="submission" date="2017-05" db="EMBL/GenBank/DDBJ databases">
        <authorList>
            <person name="Rodrigo-Torres L."/>
            <person name="Arahal R. D."/>
            <person name="Lucena T."/>
        </authorList>
    </citation>
    <scope>NUCLEOTIDE SEQUENCE [LARGE SCALE GENOMIC DNA]</scope>
    <source>
        <strain evidence="5">CECT 8649</strain>
    </source>
</reference>
<keyword evidence="5" id="KW-1185">Reference proteome</keyword>
<evidence type="ECO:0000256" key="1">
    <source>
        <dbReference type="ARBA" id="ARBA00022603"/>
    </source>
</evidence>
<organism evidence="4 5">
    <name type="scientific">Pelagimonas phthalicica</name>
    <dbReference type="NCBI Taxonomy" id="1037362"/>
    <lineage>
        <taxon>Bacteria</taxon>
        <taxon>Pseudomonadati</taxon>
        <taxon>Pseudomonadota</taxon>
        <taxon>Alphaproteobacteria</taxon>
        <taxon>Rhodobacterales</taxon>
        <taxon>Roseobacteraceae</taxon>
        <taxon>Pelagimonas</taxon>
    </lineage>
</organism>
<dbReference type="EMBL" id="FXXP01000002">
    <property type="protein sequence ID" value="SMX29044.1"/>
    <property type="molecule type" value="Genomic_DNA"/>
</dbReference>
<dbReference type="InterPro" id="IPR041698">
    <property type="entry name" value="Methyltransf_25"/>
</dbReference>
<dbReference type="GO" id="GO:0032259">
    <property type="term" value="P:methylation"/>
    <property type="evidence" value="ECO:0007669"/>
    <property type="project" value="UniProtKB-KW"/>
</dbReference>
<evidence type="ECO:0000259" key="3">
    <source>
        <dbReference type="Pfam" id="PF13649"/>
    </source>
</evidence>